<evidence type="ECO:0000256" key="5">
    <source>
        <dbReference type="ARBA" id="ARBA00022670"/>
    </source>
</evidence>
<dbReference type="PANTHER" id="PTHR43226">
    <property type="entry name" value="XAA-PRO AMINOPEPTIDASE 3"/>
    <property type="match status" value="1"/>
</dbReference>
<proteinExistence type="inferred from homology"/>
<dbReference type="InterPro" id="IPR007865">
    <property type="entry name" value="Aminopep_P_N"/>
</dbReference>
<evidence type="ECO:0000256" key="9">
    <source>
        <dbReference type="ARBA" id="ARBA00023211"/>
    </source>
</evidence>
<evidence type="ECO:0000256" key="6">
    <source>
        <dbReference type="ARBA" id="ARBA00022723"/>
    </source>
</evidence>
<evidence type="ECO:0000256" key="8">
    <source>
        <dbReference type="ARBA" id="ARBA00023049"/>
    </source>
</evidence>
<keyword evidence="8" id="KW-0482">Metalloprotease</keyword>
<sequence length="447" mass="49030">MNVPEILPAPAALTADDFSARRQRLMTQLPRDAAILVLSSGLAQRNRDSEFTFRQNSDFHYLTGWPEPEAALLLLPGRAEGESVLFCQEKDPLAEAWTGIRIGAEGAVTQAGFDQAFTNDQREDVMAGLLDGRGRLFVLFEDDEALALAQSLREELAAAVRRGARPPVAFEDLSPLLHEQRLIKDERELALMRHAAEISARAHIRAMRASRPGLHEYHLQAEIEHEFQWQGAPAPAYTSIVGGGVNACVLHYIENRAPLIDGELVLIDAGAEYALYAGDITRTFPINGRFSEPQKRLYEIVLKAQERAVAAVVPGATLVGIHQQVVHDLTAGLVELGLLQGEVEALIADEAYRRFYLHSTSHWLGLDVHDVGSYRENGEPRPLLPGMVLTVEPGLYVPDASDIPAEYRGIGIRIEDDVVVTADGHEVLSATVPKSVEAIEALMREGA</sequence>
<dbReference type="EC" id="3.4.11.9" evidence="4"/>
<dbReference type="SUPFAM" id="SSF55920">
    <property type="entry name" value="Creatinase/aminopeptidase"/>
    <property type="match status" value="1"/>
</dbReference>
<comment type="catalytic activity">
    <reaction evidence="1">
        <text>Release of any N-terminal amino acid, including proline, that is linked to proline, even from a dipeptide or tripeptide.</text>
        <dbReference type="EC" id="3.4.11.9"/>
    </reaction>
</comment>
<dbReference type="PANTHER" id="PTHR43226:SF4">
    <property type="entry name" value="XAA-PRO AMINOPEPTIDASE 3"/>
    <property type="match status" value="1"/>
</dbReference>
<dbReference type="Proteomes" id="UP001378242">
    <property type="component" value="Unassembled WGS sequence"/>
</dbReference>
<protein>
    <recommendedName>
        <fullName evidence="4">Xaa-Pro aminopeptidase</fullName>
        <ecNumber evidence="4">3.4.11.9</ecNumber>
    </recommendedName>
</protein>
<dbReference type="SMART" id="SM01011">
    <property type="entry name" value="AMP_N"/>
    <property type="match status" value="1"/>
</dbReference>
<evidence type="ECO:0000256" key="2">
    <source>
        <dbReference type="ARBA" id="ARBA00001936"/>
    </source>
</evidence>
<evidence type="ECO:0000256" key="10">
    <source>
        <dbReference type="RuleBase" id="RU000590"/>
    </source>
</evidence>
<evidence type="ECO:0000256" key="4">
    <source>
        <dbReference type="ARBA" id="ARBA00012574"/>
    </source>
</evidence>
<evidence type="ECO:0000313" key="12">
    <source>
        <dbReference type="EMBL" id="MEL0616979.1"/>
    </source>
</evidence>
<evidence type="ECO:0000259" key="11">
    <source>
        <dbReference type="SMART" id="SM01011"/>
    </source>
</evidence>
<organism evidence="12 13">
    <name type="scientific">Cobetia marina</name>
    <name type="common">Deleya marina</name>
    <dbReference type="NCBI Taxonomy" id="28258"/>
    <lineage>
        <taxon>Bacteria</taxon>
        <taxon>Pseudomonadati</taxon>
        <taxon>Pseudomonadota</taxon>
        <taxon>Gammaproteobacteria</taxon>
        <taxon>Oceanospirillales</taxon>
        <taxon>Halomonadaceae</taxon>
        <taxon>Cobetia</taxon>
    </lineage>
</organism>
<evidence type="ECO:0000256" key="3">
    <source>
        <dbReference type="ARBA" id="ARBA00008766"/>
    </source>
</evidence>
<evidence type="ECO:0000256" key="1">
    <source>
        <dbReference type="ARBA" id="ARBA00001424"/>
    </source>
</evidence>
<keyword evidence="13" id="KW-1185">Reference proteome</keyword>
<dbReference type="InterPro" id="IPR052433">
    <property type="entry name" value="X-Pro_dipept-like"/>
</dbReference>
<dbReference type="NCBIfam" id="NF008131">
    <property type="entry name" value="PRK10879.1"/>
    <property type="match status" value="1"/>
</dbReference>
<dbReference type="Pfam" id="PF05195">
    <property type="entry name" value="AMP_N"/>
    <property type="match status" value="1"/>
</dbReference>
<keyword evidence="6 10" id="KW-0479">Metal-binding</keyword>
<keyword evidence="7 12" id="KW-0378">Hydrolase</keyword>
<dbReference type="GO" id="GO:0004177">
    <property type="term" value="F:aminopeptidase activity"/>
    <property type="evidence" value="ECO:0007669"/>
    <property type="project" value="UniProtKB-KW"/>
</dbReference>
<evidence type="ECO:0000313" key="13">
    <source>
        <dbReference type="Proteomes" id="UP001378242"/>
    </source>
</evidence>
<dbReference type="Pfam" id="PF00557">
    <property type="entry name" value="Peptidase_M24"/>
    <property type="match status" value="1"/>
</dbReference>
<keyword evidence="12" id="KW-0031">Aminopeptidase</keyword>
<comment type="cofactor">
    <cofactor evidence="2">
        <name>Mn(2+)</name>
        <dbReference type="ChEBI" id="CHEBI:29035"/>
    </cofactor>
</comment>
<feature type="domain" description="Aminopeptidase P N-terminal" evidence="11">
    <location>
        <begin position="13"/>
        <end position="147"/>
    </location>
</feature>
<gene>
    <name evidence="12" type="primary">pepP</name>
    <name evidence="12" type="ORF">V6243_09035</name>
</gene>
<dbReference type="PROSITE" id="PS00491">
    <property type="entry name" value="PROLINE_PEPTIDASE"/>
    <property type="match status" value="1"/>
</dbReference>
<accession>A0ABU9GGX9</accession>
<dbReference type="InterPro" id="IPR029149">
    <property type="entry name" value="Creatin/AminoP/Spt16_N"/>
</dbReference>
<dbReference type="Gene3D" id="3.90.230.10">
    <property type="entry name" value="Creatinase/methionine aminopeptidase superfamily"/>
    <property type="match status" value="1"/>
</dbReference>
<dbReference type="CDD" id="cd01087">
    <property type="entry name" value="Prolidase"/>
    <property type="match status" value="1"/>
</dbReference>
<dbReference type="InterPro" id="IPR001131">
    <property type="entry name" value="Peptidase_M24B_aminopep-P_CS"/>
</dbReference>
<dbReference type="RefSeq" id="WP_341542389.1">
    <property type="nucleotide sequence ID" value="NZ_JBAKAP010000008.1"/>
</dbReference>
<keyword evidence="5" id="KW-0645">Protease</keyword>
<comment type="caution">
    <text evidence="12">The sequence shown here is derived from an EMBL/GenBank/DDBJ whole genome shotgun (WGS) entry which is preliminary data.</text>
</comment>
<name>A0ABU9GGX9_COBMA</name>
<keyword evidence="9" id="KW-0464">Manganese</keyword>
<dbReference type="Gene3D" id="3.40.350.10">
    <property type="entry name" value="Creatinase/prolidase N-terminal domain"/>
    <property type="match status" value="1"/>
</dbReference>
<comment type="similarity">
    <text evidence="3 10">Belongs to the peptidase M24B family.</text>
</comment>
<dbReference type="SUPFAM" id="SSF53092">
    <property type="entry name" value="Creatinase/prolidase N-terminal domain"/>
    <property type="match status" value="1"/>
</dbReference>
<reference evidence="12 13" key="1">
    <citation type="submission" date="2024-02" db="EMBL/GenBank/DDBJ databases">
        <title>Bacteria isolated from the canopy kelp, Nereocystis luetkeana.</title>
        <authorList>
            <person name="Pfister C.A."/>
            <person name="Younker I.T."/>
            <person name="Light S.H."/>
        </authorList>
    </citation>
    <scope>NUCLEOTIDE SEQUENCE [LARGE SCALE GENOMIC DNA]</scope>
    <source>
        <strain evidence="12 13">TI.5.07</strain>
    </source>
</reference>
<evidence type="ECO:0000256" key="7">
    <source>
        <dbReference type="ARBA" id="ARBA00022801"/>
    </source>
</evidence>
<dbReference type="InterPro" id="IPR000994">
    <property type="entry name" value="Pept_M24"/>
</dbReference>
<dbReference type="EMBL" id="JBAKAP010000008">
    <property type="protein sequence ID" value="MEL0616979.1"/>
    <property type="molecule type" value="Genomic_DNA"/>
</dbReference>
<dbReference type="InterPro" id="IPR036005">
    <property type="entry name" value="Creatinase/aminopeptidase-like"/>
</dbReference>